<comment type="similarity">
    <text evidence="1 7">Belongs to the peroxin-14 family.</text>
</comment>
<dbReference type="InterPro" id="IPR025655">
    <property type="entry name" value="PEX14"/>
</dbReference>
<proteinExistence type="inferred from homology"/>
<organism evidence="11 12">
    <name type="scientific">Neoarthrinium moseri</name>
    <dbReference type="NCBI Taxonomy" id="1658444"/>
    <lineage>
        <taxon>Eukaryota</taxon>
        <taxon>Fungi</taxon>
        <taxon>Dikarya</taxon>
        <taxon>Ascomycota</taxon>
        <taxon>Pezizomycotina</taxon>
        <taxon>Sordariomycetes</taxon>
        <taxon>Xylariomycetidae</taxon>
        <taxon>Amphisphaeriales</taxon>
        <taxon>Apiosporaceae</taxon>
        <taxon>Neoarthrinium</taxon>
    </lineage>
</organism>
<evidence type="ECO:0000256" key="9">
    <source>
        <dbReference type="SAM" id="MobiDB-lite"/>
    </source>
</evidence>
<dbReference type="InterPro" id="IPR006785">
    <property type="entry name" value="Pex14_N"/>
</dbReference>
<reference evidence="11" key="1">
    <citation type="submission" date="2021-03" db="EMBL/GenBank/DDBJ databases">
        <title>Revisited historic fungal species revealed as producer of novel bioactive compounds through whole genome sequencing and comparative genomics.</title>
        <authorList>
            <person name="Vignolle G.A."/>
            <person name="Hochenegger N."/>
            <person name="Mach R.L."/>
            <person name="Mach-Aigner A.R."/>
            <person name="Javad Rahimi M."/>
            <person name="Salim K.A."/>
            <person name="Chan C.M."/>
            <person name="Lim L.B.L."/>
            <person name="Cai F."/>
            <person name="Druzhinina I.S."/>
            <person name="U'Ren J.M."/>
            <person name="Derntl C."/>
        </authorList>
    </citation>
    <scope>NUCLEOTIDE SEQUENCE</scope>
    <source>
        <strain evidence="11">TUCIM 5799</strain>
    </source>
</reference>
<feature type="compositionally biased region" description="Polar residues" evidence="9">
    <location>
        <begin position="93"/>
        <end position="114"/>
    </location>
</feature>
<comment type="caution">
    <text evidence="11">The sequence shown here is derived from an EMBL/GenBank/DDBJ whole genome shotgun (WGS) entry which is preliminary data.</text>
</comment>
<keyword evidence="7" id="KW-0472">Membrane</keyword>
<keyword evidence="2" id="KW-0811">Translocation</keyword>
<comment type="subcellular location">
    <subcellularLocation>
        <location evidence="6 7">Peroxisome membrane</location>
    </subcellularLocation>
</comment>
<evidence type="ECO:0000259" key="10">
    <source>
        <dbReference type="Pfam" id="PF04695"/>
    </source>
</evidence>
<keyword evidence="3 7" id="KW-0576">Peroxisome</keyword>
<keyword evidence="8" id="KW-0175">Coiled coil</keyword>
<evidence type="ECO:0000256" key="7">
    <source>
        <dbReference type="RuleBase" id="RU367032"/>
    </source>
</evidence>
<evidence type="ECO:0000256" key="3">
    <source>
        <dbReference type="ARBA" id="ARBA00023140"/>
    </source>
</evidence>
<feature type="region of interest" description="Disordered" evidence="9">
    <location>
        <begin position="1"/>
        <end position="131"/>
    </location>
</feature>
<dbReference type="PANTHER" id="PTHR23058:SF5">
    <property type="entry name" value="PEROXISOMAL MEMBRANE PROTEIN PEX14"/>
    <property type="match status" value="1"/>
</dbReference>
<evidence type="ECO:0000256" key="6">
    <source>
        <dbReference type="ARBA" id="ARBA00046271"/>
    </source>
</evidence>
<dbReference type="InterPro" id="IPR036388">
    <property type="entry name" value="WH-like_DNA-bd_sf"/>
</dbReference>
<evidence type="ECO:0000256" key="4">
    <source>
        <dbReference type="ARBA" id="ARBA00029502"/>
    </source>
</evidence>
<dbReference type="Gene3D" id="1.10.10.10">
    <property type="entry name" value="Winged helix-like DNA-binding domain superfamily/Winged helix DNA-binding domain"/>
    <property type="match status" value="1"/>
</dbReference>
<comment type="function">
    <text evidence="7">Component of the PEX13-PEX14 docking complex, a translocon channel that specifically mediates the import of peroxisomal cargo proteins bound to PEX5 receptor. The PEX13-PEX14 docking complex forms a large import pore which can be opened to a diameter of about 9 nm. Mechanistically, PEX5 receptor along with cargo proteins associates with the PEX14 subunit of the PEX13-PEX14 docking complex in the cytosol, leading to the insertion of the receptor into the organelle membrane with the concomitant translocation of the cargo into the peroxisome matrix.</text>
</comment>
<name>A0A9Q0ASU5_9PEZI</name>
<dbReference type="PANTHER" id="PTHR23058">
    <property type="entry name" value="PEROXISOMAL MEMBRANE PROTEIN PEX14"/>
    <property type="match status" value="1"/>
</dbReference>
<feature type="compositionally biased region" description="Polar residues" evidence="9">
    <location>
        <begin position="15"/>
        <end position="31"/>
    </location>
</feature>
<dbReference type="AlphaFoldDB" id="A0A9Q0ASU5"/>
<evidence type="ECO:0000256" key="1">
    <source>
        <dbReference type="ARBA" id="ARBA00005443"/>
    </source>
</evidence>
<feature type="coiled-coil region" evidence="8">
    <location>
        <begin position="251"/>
        <end position="278"/>
    </location>
</feature>
<sequence length="349" mass="38669">MAESEKPDVPAWQRQAGSETTTDPAPSTTLEQARRFLSDDNVRSSSAEKKTEFLKSKGISDEDIQKLLAEEAQQETEPEPRESPVEQEIPDAKQTSHQHTQDPASTSASAQRPSDTPPIITYPEFLTHSPRPPPLLTPSRLLNVLTVSGTAWTLLYGAARFVVSPMVDSLTESRSDYYNHVNTKMSSLVEKLEGVVSEVPYKNGKPLKSEMDIDDNSSYGDPTEMFHRDFGTQTSPQTSPLPTSEADTKPIDEQAQRLAQLTSSLKELTDAYTNQAENSEDLRSILREFRDDVDKLAYPSVPDYTYSGSGFGLGRSTEPDDEIRKTKDAIRSVKGMFLSSRMFPAAAAR</sequence>
<accession>A0A9Q0ASU5</accession>
<feature type="domain" description="Peroxisome membrane anchor protein Pex14p N-terminal" evidence="10">
    <location>
        <begin position="28"/>
        <end position="70"/>
    </location>
</feature>
<feature type="compositionally biased region" description="Basic and acidic residues" evidence="9">
    <location>
        <begin position="32"/>
        <end position="69"/>
    </location>
</feature>
<dbReference type="GO" id="GO:1990429">
    <property type="term" value="C:peroxisomal importomer complex"/>
    <property type="evidence" value="ECO:0007669"/>
    <property type="project" value="TreeGrafter"/>
</dbReference>
<protein>
    <recommendedName>
        <fullName evidence="4 7">Peroxisomal membrane protein PEX14</fullName>
    </recommendedName>
    <alternativeName>
        <fullName evidence="5 7">Peroxin-14</fullName>
    </alternativeName>
</protein>
<dbReference type="GO" id="GO:0016560">
    <property type="term" value="P:protein import into peroxisome matrix, docking"/>
    <property type="evidence" value="ECO:0007669"/>
    <property type="project" value="UniProtKB-UniRule"/>
</dbReference>
<evidence type="ECO:0000256" key="8">
    <source>
        <dbReference type="SAM" id="Coils"/>
    </source>
</evidence>
<evidence type="ECO:0000256" key="2">
    <source>
        <dbReference type="ARBA" id="ARBA00023010"/>
    </source>
</evidence>
<evidence type="ECO:0000313" key="12">
    <source>
        <dbReference type="Proteomes" id="UP000829685"/>
    </source>
</evidence>
<dbReference type="GO" id="GO:0005102">
    <property type="term" value="F:signaling receptor binding"/>
    <property type="evidence" value="ECO:0007669"/>
    <property type="project" value="TreeGrafter"/>
</dbReference>
<keyword evidence="7" id="KW-0653">Protein transport</keyword>
<dbReference type="Pfam" id="PF04695">
    <property type="entry name" value="Pex14_N"/>
    <property type="match status" value="1"/>
</dbReference>
<feature type="compositionally biased region" description="Low complexity" evidence="9">
    <location>
        <begin position="232"/>
        <end position="244"/>
    </location>
</feature>
<dbReference type="Proteomes" id="UP000829685">
    <property type="component" value="Unassembled WGS sequence"/>
</dbReference>
<feature type="region of interest" description="Disordered" evidence="9">
    <location>
        <begin position="227"/>
        <end position="247"/>
    </location>
</feature>
<dbReference type="EMBL" id="JAFIMR010000005">
    <property type="protein sequence ID" value="KAI1878801.1"/>
    <property type="molecule type" value="Genomic_DNA"/>
</dbReference>
<evidence type="ECO:0000313" key="11">
    <source>
        <dbReference type="EMBL" id="KAI1878801.1"/>
    </source>
</evidence>
<dbReference type="OrthoDB" id="441517at2759"/>
<evidence type="ECO:0000256" key="5">
    <source>
        <dbReference type="ARBA" id="ARBA00029691"/>
    </source>
</evidence>
<dbReference type="GO" id="GO:0005778">
    <property type="term" value="C:peroxisomal membrane"/>
    <property type="evidence" value="ECO:0007669"/>
    <property type="project" value="UniProtKB-SubCell"/>
</dbReference>
<keyword evidence="12" id="KW-1185">Reference proteome</keyword>
<gene>
    <name evidence="11" type="ORF">JX265_002978</name>
</gene>
<keyword evidence="7" id="KW-0813">Transport</keyword>